<protein>
    <recommendedName>
        <fullName evidence="4">Pectate lyase superfamily protein domain-containing protein</fullName>
    </recommendedName>
</protein>
<sequence length="875" mass="87914">MKMNKGDSIAPHDRLFQAIGIVLAALAFAAAPAFAQFTPGQVLKAVDLNNAISKPAIIGGSIDGAPVGAATPSSGKFTSLSASGTATLNSLASSGATITGGSINGAPIGQSTPAAGAFTSFSAGAGVFTGQVSLGGSAGAESLRAVTVASAVNWLQVQGNTAGNAPILSVQGSDANASLGLYSKGSGAFYFGTGGGARTQAVITDTANSVNWLQLTGAPTNNGVTISAQGNDTNVNLNANAKGTGAIVMNTGGGTQVVVSSTASANRYLTLTGSNGGNPTIGASAGRVAVTPGLDASPIGAVTPSTGAFTSLSANSASIAGNGVTLTVTNSNNSDALDLVGTTGSNGAILKFIGNGASTPSKTVRVSNGTFGIINDAFTNTIFSLTDAGSMTASGGLNNTAVGNTTPSTGAFTTLAASSTVSGTGFDNYITSANTIGLIDSMTNAKAYGALGNSNGTHGNGNDDTTALQNALNASANGILHIPCGTYRITASLQESSTNNYWIKGDGQCTKIYNDASTAVPTFLFNPSTANGNVNPTVRIEGIYFYNPYVTGAGQTAASFVNEERPYFLNNIIYGYQVGVNFTSTYAPVIDHNTFFRTVGSAIDCSIDTSCNSATITQNGFFTNGLVNSAPAINLNTPSSINAISITGNDMEANYSGILFSNVFGAIVSGNYIENQTACNLCFNSGNSSIDFNGNWFGASPSLTLTNGLSNSKFQNNATYNYAITQGTSTSVRQINNTAVGTGGISLPTVGQLNSNTTTGTSMTSNTPVNCTSITLPAGTWDVSGSVQFSPATSTVVNYMHSSISLTSATVAPLPNRADIGGISATGNTVGSMALSTPVVRETFATSTPVYLVGNSTFTTSSMACNGYIRAVLVQ</sequence>
<evidence type="ECO:0000256" key="1">
    <source>
        <dbReference type="SAM" id="SignalP"/>
    </source>
</evidence>
<accession>A0A8I1B3H5</accession>
<dbReference type="SUPFAM" id="SSF51126">
    <property type="entry name" value="Pectin lyase-like"/>
    <property type="match status" value="1"/>
</dbReference>
<evidence type="ECO:0000313" key="2">
    <source>
        <dbReference type="EMBL" id="MBH9702592.1"/>
    </source>
</evidence>
<feature type="signal peptide" evidence="1">
    <location>
        <begin position="1"/>
        <end position="35"/>
    </location>
</feature>
<dbReference type="Proteomes" id="UP000645612">
    <property type="component" value="Unassembled WGS sequence"/>
</dbReference>
<dbReference type="EMBL" id="JAEDXG010000082">
    <property type="protein sequence ID" value="MBH9702592.1"/>
    <property type="molecule type" value="Genomic_DNA"/>
</dbReference>
<evidence type="ECO:0000313" key="3">
    <source>
        <dbReference type="Proteomes" id="UP000645612"/>
    </source>
</evidence>
<gene>
    <name evidence="2" type="ORF">JAO13_39820</name>
</gene>
<reference evidence="2" key="1">
    <citation type="submission" date="2020-12" db="EMBL/GenBank/DDBJ databases">
        <title>Burkholderia cepacia complex in Mexico.</title>
        <authorList>
            <person name="Estrada P."/>
        </authorList>
    </citation>
    <scope>NUCLEOTIDE SEQUENCE</scope>
    <source>
        <strain evidence="2">871</strain>
    </source>
</reference>
<dbReference type="InterPro" id="IPR012334">
    <property type="entry name" value="Pectin_lyas_fold"/>
</dbReference>
<dbReference type="Gene3D" id="2.160.20.10">
    <property type="entry name" value="Single-stranded right-handed beta-helix, Pectin lyase-like"/>
    <property type="match status" value="1"/>
</dbReference>
<evidence type="ECO:0008006" key="4">
    <source>
        <dbReference type="Google" id="ProtNLM"/>
    </source>
</evidence>
<proteinExistence type="predicted"/>
<dbReference type="InterPro" id="IPR011050">
    <property type="entry name" value="Pectin_lyase_fold/virulence"/>
</dbReference>
<dbReference type="AlphaFoldDB" id="A0A8I1B3H5"/>
<feature type="chain" id="PRO_5034987509" description="Pectate lyase superfamily protein domain-containing protein" evidence="1">
    <location>
        <begin position="36"/>
        <end position="875"/>
    </location>
</feature>
<comment type="caution">
    <text evidence="2">The sequence shown here is derived from an EMBL/GenBank/DDBJ whole genome shotgun (WGS) entry which is preliminary data.</text>
</comment>
<dbReference type="RefSeq" id="WP_182670346.1">
    <property type="nucleotide sequence ID" value="NZ_JAEDXF010000061.1"/>
</dbReference>
<name>A0A8I1B3H5_BURCE</name>
<organism evidence="2 3">
    <name type="scientific">Burkholderia cepacia</name>
    <name type="common">Pseudomonas cepacia</name>
    <dbReference type="NCBI Taxonomy" id="292"/>
    <lineage>
        <taxon>Bacteria</taxon>
        <taxon>Pseudomonadati</taxon>
        <taxon>Pseudomonadota</taxon>
        <taxon>Betaproteobacteria</taxon>
        <taxon>Burkholderiales</taxon>
        <taxon>Burkholderiaceae</taxon>
        <taxon>Burkholderia</taxon>
        <taxon>Burkholderia cepacia complex</taxon>
    </lineage>
</organism>
<keyword evidence="1" id="KW-0732">Signal</keyword>